<gene>
    <name evidence="1" type="primary">A09g500770.1_BraROA</name>
    <name evidence="1" type="ORF">IGI04_033299</name>
</gene>
<accession>A0ABQ7L5G1</accession>
<keyword evidence="2" id="KW-1185">Reference proteome</keyword>
<proteinExistence type="predicted"/>
<evidence type="ECO:0000313" key="1">
    <source>
        <dbReference type="EMBL" id="KAG5381829.1"/>
    </source>
</evidence>
<sequence>MDLFRMDGVQKILHPKKKNKKKKKQRATTFKTSPSQVPSLSLWLSRFVLFTENLGSFNLLRSNPPFELQAFRML</sequence>
<protein>
    <submittedName>
        <fullName evidence="1">Uncharacterized protein</fullName>
    </submittedName>
</protein>
<dbReference type="Proteomes" id="UP000823674">
    <property type="component" value="Chromosome A09"/>
</dbReference>
<dbReference type="EMBL" id="JADBGQ010000008">
    <property type="protein sequence ID" value="KAG5381829.1"/>
    <property type="molecule type" value="Genomic_DNA"/>
</dbReference>
<reference evidence="1 2" key="1">
    <citation type="submission" date="2021-03" db="EMBL/GenBank/DDBJ databases">
        <authorList>
            <person name="King G.J."/>
            <person name="Bancroft I."/>
            <person name="Baten A."/>
            <person name="Bloomfield J."/>
            <person name="Borpatragohain P."/>
            <person name="He Z."/>
            <person name="Irish N."/>
            <person name="Irwin J."/>
            <person name="Liu K."/>
            <person name="Mauleon R.P."/>
            <person name="Moore J."/>
            <person name="Morris R."/>
            <person name="Ostergaard L."/>
            <person name="Wang B."/>
            <person name="Wells R."/>
        </authorList>
    </citation>
    <scope>NUCLEOTIDE SEQUENCE [LARGE SCALE GENOMIC DNA]</scope>
    <source>
        <strain evidence="1">R-o-18</strain>
        <tissue evidence="1">Leaf</tissue>
    </source>
</reference>
<comment type="caution">
    <text evidence="1">The sequence shown here is derived from an EMBL/GenBank/DDBJ whole genome shotgun (WGS) entry which is preliminary data.</text>
</comment>
<organism evidence="1 2">
    <name type="scientific">Brassica rapa subsp. trilocularis</name>
    <dbReference type="NCBI Taxonomy" id="1813537"/>
    <lineage>
        <taxon>Eukaryota</taxon>
        <taxon>Viridiplantae</taxon>
        <taxon>Streptophyta</taxon>
        <taxon>Embryophyta</taxon>
        <taxon>Tracheophyta</taxon>
        <taxon>Spermatophyta</taxon>
        <taxon>Magnoliopsida</taxon>
        <taxon>eudicotyledons</taxon>
        <taxon>Gunneridae</taxon>
        <taxon>Pentapetalae</taxon>
        <taxon>rosids</taxon>
        <taxon>malvids</taxon>
        <taxon>Brassicales</taxon>
        <taxon>Brassicaceae</taxon>
        <taxon>Brassiceae</taxon>
        <taxon>Brassica</taxon>
    </lineage>
</organism>
<name>A0ABQ7L5G1_BRACM</name>
<evidence type="ECO:0000313" key="2">
    <source>
        <dbReference type="Proteomes" id="UP000823674"/>
    </source>
</evidence>